<evidence type="ECO:0000256" key="1">
    <source>
        <dbReference type="SAM" id="Phobius"/>
    </source>
</evidence>
<dbReference type="RefSeq" id="WP_345062779.1">
    <property type="nucleotide sequence ID" value="NZ_BAABCN010000002.1"/>
</dbReference>
<dbReference type="EMBL" id="BAABCN010000002">
    <property type="protein sequence ID" value="GAA3868198.1"/>
    <property type="molecule type" value="Genomic_DNA"/>
</dbReference>
<protein>
    <submittedName>
        <fullName evidence="2">Uncharacterized protein</fullName>
    </submittedName>
</protein>
<reference evidence="3" key="1">
    <citation type="journal article" date="2019" name="Int. J. Syst. Evol. Microbiol.">
        <title>The Global Catalogue of Microorganisms (GCM) 10K type strain sequencing project: providing services to taxonomists for standard genome sequencing and annotation.</title>
        <authorList>
            <consortium name="The Broad Institute Genomics Platform"/>
            <consortium name="The Broad Institute Genome Sequencing Center for Infectious Disease"/>
            <person name="Wu L."/>
            <person name="Ma J."/>
        </authorList>
    </citation>
    <scope>NUCLEOTIDE SEQUENCE [LARGE SCALE GENOMIC DNA]</scope>
    <source>
        <strain evidence="3">JCM 17021</strain>
    </source>
</reference>
<proteinExistence type="predicted"/>
<comment type="caution">
    <text evidence="2">The sequence shown here is derived from an EMBL/GenBank/DDBJ whole genome shotgun (WGS) entry which is preliminary data.</text>
</comment>
<keyword evidence="3" id="KW-1185">Reference proteome</keyword>
<keyword evidence="1" id="KW-0472">Membrane</keyword>
<keyword evidence="1" id="KW-0812">Transmembrane</keyword>
<dbReference type="NCBIfam" id="NF038083">
    <property type="entry name" value="CU044_5270_fam"/>
    <property type="match status" value="1"/>
</dbReference>
<dbReference type="InterPro" id="IPR047789">
    <property type="entry name" value="CU044_5270-like"/>
</dbReference>
<feature type="transmembrane region" description="Helical" evidence="1">
    <location>
        <begin position="44"/>
        <end position="65"/>
    </location>
</feature>
<evidence type="ECO:0000313" key="3">
    <source>
        <dbReference type="Proteomes" id="UP001501803"/>
    </source>
</evidence>
<organism evidence="2 3">
    <name type="scientific">Leifsonia kafniensis</name>
    <dbReference type="NCBI Taxonomy" id="475957"/>
    <lineage>
        <taxon>Bacteria</taxon>
        <taxon>Bacillati</taxon>
        <taxon>Actinomycetota</taxon>
        <taxon>Actinomycetes</taxon>
        <taxon>Micrococcales</taxon>
        <taxon>Microbacteriaceae</taxon>
        <taxon>Leifsonia</taxon>
    </lineage>
</organism>
<accession>A0ABP7K756</accession>
<sequence>MTTHLGPTTEQITSMRTAVMERVAPHDAAAPTALKPQSAGPRRFGLVAIGIGAIAAALIVMGVIMPVGSTGGATAQAAEFLTTAANATIETSDPVVGPGQYLRISTNSASGASNGGDRTMWLIPTTGVLYIPADRTHTWVWERHELPATVFFGEAGRAAAERYDLDPDNQNDPLRNGVLRAEGGAFFGGSVQSERVLDQLPRDPSALRDHFYDEYSGGSSSIDEDVWVRITGLLRTGEVPADLRAALYRTLALIPGVTITEEEVTLDGQAGVALGRTEPARGSIAREEIIIDPITGLLIGERTVTLADQEDIPAGTTISWSSVHTSVVDVTP</sequence>
<keyword evidence="1" id="KW-1133">Transmembrane helix</keyword>
<evidence type="ECO:0000313" key="2">
    <source>
        <dbReference type="EMBL" id="GAA3868198.1"/>
    </source>
</evidence>
<name>A0ABP7K756_9MICO</name>
<gene>
    <name evidence="2" type="ORF">GCM10022381_09500</name>
</gene>
<dbReference type="Proteomes" id="UP001501803">
    <property type="component" value="Unassembled WGS sequence"/>
</dbReference>